<evidence type="ECO:0000259" key="1">
    <source>
        <dbReference type="Pfam" id="PF12728"/>
    </source>
</evidence>
<name>A0A3B9L129_9PROT</name>
<dbReference type="Proteomes" id="UP000259173">
    <property type="component" value="Unassembled WGS sequence"/>
</dbReference>
<reference evidence="2 3" key="1">
    <citation type="journal article" date="2018" name="Nat. Biotechnol.">
        <title>A standardized bacterial taxonomy based on genome phylogeny substantially revises the tree of life.</title>
        <authorList>
            <person name="Parks D.H."/>
            <person name="Chuvochina M."/>
            <person name="Waite D.W."/>
            <person name="Rinke C."/>
            <person name="Skarshewski A."/>
            <person name="Chaumeil P.A."/>
            <person name="Hugenholtz P."/>
        </authorList>
    </citation>
    <scope>NUCLEOTIDE SEQUENCE [LARGE SCALE GENOMIC DNA]</scope>
    <source>
        <strain evidence="2">UBA8557</strain>
    </source>
</reference>
<comment type="caution">
    <text evidence="2">The sequence shown here is derived from an EMBL/GenBank/DDBJ whole genome shotgun (WGS) entry which is preliminary data.</text>
</comment>
<evidence type="ECO:0000313" key="2">
    <source>
        <dbReference type="EMBL" id="HAE94576.1"/>
    </source>
</evidence>
<proteinExistence type="predicted"/>
<accession>A0A3B9L129</accession>
<gene>
    <name evidence="2" type="ORF">DCG65_08445</name>
</gene>
<dbReference type="Pfam" id="PF12728">
    <property type="entry name" value="HTH_17"/>
    <property type="match status" value="1"/>
</dbReference>
<sequence>MARRLNWRAIRIHRSYSVDEAARALGVAKVTVRRWIASGDLSVIDNCKPMLILGDELSAYLRKRRSRKHKLHLDQCYCMKCRAPKRAAFSEAELTGANGKTAMVRMLCETCTTVMHKRISLQQVSRLSALVSLSGTHRFKHLGETNQPCVNDHYKTEA</sequence>
<dbReference type="AlphaFoldDB" id="A0A3B9L129"/>
<dbReference type="RefSeq" id="WP_273280484.1">
    <property type="nucleotide sequence ID" value="NZ_CAXEMP010000166.1"/>
</dbReference>
<dbReference type="InterPro" id="IPR041657">
    <property type="entry name" value="HTH_17"/>
</dbReference>
<evidence type="ECO:0000313" key="3">
    <source>
        <dbReference type="Proteomes" id="UP000259173"/>
    </source>
</evidence>
<organism evidence="2 3">
    <name type="scientific">Hyphomonas atlantica</name>
    <dbReference type="NCBI Taxonomy" id="1280948"/>
    <lineage>
        <taxon>Bacteria</taxon>
        <taxon>Pseudomonadati</taxon>
        <taxon>Pseudomonadota</taxon>
        <taxon>Alphaproteobacteria</taxon>
        <taxon>Hyphomonadales</taxon>
        <taxon>Hyphomonadaceae</taxon>
        <taxon>Hyphomonas</taxon>
    </lineage>
</organism>
<dbReference type="EMBL" id="DMBR01000255">
    <property type="protein sequence ID" value="HAE94576.1"/>
    <property type="molecule type" value="Genomic_DNA"/>
</dbReference>
<feature type="domain" description="Helix-turn-helix" evidence="1">
    <location>
        <begin position="16"/>
        <end position="65"/>
    </location>
</feature>
<protein>
    <recommendedName>
        <fullName evidence="1">Helix-turn-helix domain-containing protein</fullName>
    </recommendedName>
</protein>